<dbReference type="Proteomes" id="UP000638560">
    <property type="component" value="Unassembled WGS sequence"/>
</dbReference>
<evidence type="ECO:0000256" key="2">
    <source>
        <dbReference type="ARBA" id="ARBA00022692"/>
    </source>
</evidence>
<feature type="domain" description="Major facilitator superfamily (MFS) profile" evidence="7">
    <location>
        <begin position="90"/>
        <end position="477"/>
    </location>
</feature>
<feature type="transmembrane region" description="Helical" evidence="6">
    <location>
        <begin position="184"/>
        <end position="205"/>
    </location>
</feature>
<organism evidence="8 9">
    <name type="scientific">Plantactinospora alkalitolerans</name>
    <dbReference type="NCBI Taxonomy" id="2789879"/>
    <lineage>
        <taxon>Bacteria</taxon>
        <taxon>Bacillati</taxon>
        <taxon>Actinomycetota</taxon>
        <taxon>Actinomycetes</taxon>
        <taxon>Micromonosporales</taxon>
        <taxon>Micromonosporaceae</taxon>
        <taxon>Plantactinospora</taxon>
    </lineage>
</organism>
<comment type="caution">
    <text evidence="8">The sequence shown here is derived from an EMBL/GenBank/DDBJ whole genome shotgun (WGS) entry which is preliminary data.</text>
</comment>
<feature type="transmembrane region" description="Helical" evidence="6">
    <location>
        <begin position="302"/>
        <end position="323"/>
    </location>
</feature>
<dbReference type="EMBL" id="JADPUN010000190">
    <property type="protein sequence ID" value="MBF9131302.1"/>
    <property type="molecule type" value="Genomic_DNA"/>
</dbReference>
<dbReference type="Gene3D" id="1.20.1250.20">
    <property type="entry name" value="MFS general substrate transporter like domains"/>
    <property type="match status" value="2"/>
</dbReference>
<dbReference type="InterPro" id="IPR020846">
    <property type="entry name" value="MFS_dom"/>
</dbReference>
<dbReference type="InterPro" id="IPR051788">
    <property type="entry name" value="MFS_Transporter"/>
</dbReference>
<feature type="transmembrane region" description="Helical" evidence="6">
    <location>
        <begin position="335"/>
        <end position="355"/>
    </location>
</feature>
<feature type="compositionally biased region" description="Basic residues" evidence="5">
    <location>
        <begin position="10"/>
        <end position="19"/>
    </location>
</feature>
<feature type="transmembrane region" description="Helical" evidence="6">
    <location>
        <begin position="132"/>
        <end position="152"/>
    </location>
</feature>
<evidence type="ECO:0000256" key="3">
    <source>
        <dbReference type="ARBA" id="ARBA00022989"/>
    </source>
</evidence>
<sequence>MHPWPGQRRAAQHRRRRGTCTRVREAVRQSGGLPPAPACVGSVLRGAISSATSRPRSRRTPNSRERRPYPVTPSPGAAGTLRPPTVPARVLAARTGVAVVFGLNGLAVASWFSRLPAARDALGLTPGRLGLLLLALSAGALLALPTAGVLAHRLGPARTVAGATALAATGVALAGIAAGSWHAVPAVAVGLFALGYGSGICEVAMNVEAAAVERRLGRTVMPRFHAAWSLGTIAGAIVGAGSARIGLPVGLHLCLAGAVMLAGTLLAVRSFLPASTGTPTDTATTPARGSGTLAAWREPRTLLIGLLVLVMAFTEGTANDWLALAFVDGHGLTEAVGALAFGVFAGAMTVGRTVGTVALDRWGRVPVLLGTIVLAALGAATAVLSGPWPVALAGVVLWGLGTSLGFPVGMSAAADQEDRAAARVSVVAVLGYTAFLAGPPLVGLLGDRVGILRGLLIVPLVLLPALLLVPAARPPTDRPGDRPGYQPGAPAS</sequence>
<evidence type="ECO:0000259" key="7">
    <source>
        <dbReference type="PROSITE" id="PS50850"/>
    </source>
</evidence>
<feature type="transmembrane region" description="Helical" evidence="6">
    <location>
        <begin position="91"/>
        <end position="112"/>
    </location>
</feature>
<evidence type="ECO:0000313" key="9">
    <source>
        <dbReference type="Proteomes" id="UP000638560"/>
    </source>
</evidence>
<keyword evidence="4 6" id="KW-0472">Membrane</keyword>
<dbReference type="SUPFAM" id="SSF103473">
    <property type="entry name" value="MFS general substrate transporter"/>
    <property type="match status" value="1"/>
</dbReference>
<protein>
    <submittedName>
        <fullName evidence="8">MFS transporter</fullName>
    </submittedName>
</protein>
<dbReference type="PROSITE" id="PS50850">
    <property type="entry name" value="MFS"/>
    <property type="match status" value="1"/>
</dbReference>
<name>A0ABS0GYM7_9ACTN</name>
<feature type="transmembrane region" description="Helical" evidence="6">
    <location>
        <begin position="249"/>
        <end position="268"/>
    </location>
</feature>
<feature type="transmembrane region" description="Helical" evidence="6">
    <location>
        <begin position="226"/>
        <end position="243"/>
    </location>
</feature>
<dbReference type="PANTHER" id="PTHR23514">
    <property type="entry name" value="BYPASS OF STOP CODON PROTEIN 6"/>
    <property type="match status" value="1"/>
</dbReference>
<dbReference type="InterPro" id="IPR011701">
    <property type="entry name" value="MFS"/>
</dbReference>
<feature type="transmembrane region" description="Helical" evidence="6">
    <location>
        <begin position="450"/>
        <end position="469"/>
    </location>
</feature>
<feature type="transmembrane region" description="Helical" evidence="6">
    <location>
        <begin position="367"/>
        <end position="384"/>
    </location>
</feature>
<evidence type="ECO:0000313" key="8">
    <source>
        <dbReference type="EMBL" id="MBF9131302.1"/>
    </source>
</evidence>
<reference evidence="8 9" key="1">
    <citation type="submission" date="2020-11" db="EMBL/GenBank/DDBJ databases">
        <title>A novel isolate from a Black sea contaminated sediment with potential to produce alkanes: Plantactinospora alkalitolerans sp. nov.</title>
        <authorList>
            <person name="Carro L."/>
            <person name="Veyisoglu A."/>
            <person name="Guven K."/>
            <person name="Schumann P."/>
            <person name="Klenk H.-P."/>
            <person name="Sahin N."/>
        </authorList>
    </citation>
    <scope>NUCLEOTIDE SEQUENCE [LARGE SCALE GENOMIC DNA]</scope>
    <source>
        <strain evidence="8 9">S1510</strain>
    </source>
</reference>
<keyword evidence="9" id="KW-1185">Reference proteome</keyword>
<comment type="subcellular location">
    <subcellularLocation>
        <location evidence="1">Cell membrane</location>
        <topology evidence="1">Multi-pass membrane protein</topology>
    </subcellularLocation>
</comment>
<keyword evidence="3 6" id="KW-1133">Transmembrane helix</keyword>
<evidence type="ECO:0000256" key="5">
    <source>
        <dbReference type="SAM" id="MobiDB-lite"/>
    </source>
</evidence>
<gene>
    <name evidence="8" type="ORF">I0C86_20390</name>
</gene>
<feature type="transmembrane region" description="Helical" evidence="6">
    <location>
        <begin position="420"/>
        <end position="438"/>
    </location>
</feature>
<dbReference type="Pfam" id="PF07690">
    <property type="entry name" value="MFS_1"/>
    <property type="match status" value="1"/>
</dbReference>
<evidence type="ECO:0000256" key="1">
    <source>
        <dbReference type="ARBA" id="ARBA00004651"/>
    </source>
</evidence>
<dbReference type="InterPro" id="IPR036259">
    <property type="entry name" value="MFS_trans_sf"/>
</dbReference>
<dbReference type="CDD" id="cd17393">
    <property type="entry name" value="MFS_MosC_like"/>
    <property type="match status" value="1"/>
</dbReference>
<accession>A0ABS0GYM7</accession>
<keyword evidence="2 6" id="KW-0812">Transmembrane</keyword>
<feature type="transmembrane region" description="Helical" evidence="6">
    <location>
        <begin position="390"/>
        <end position="408"/>
    </location>
</feature>
<feature type="region of interest" description="Disordered" evidence="5">
    <location>
        <begin position="1"/>
        <end position="83"/>
    </location>
</feature>
<evidence type="ECO:0000256" key="4">
    <source>
        <dbReference type="ARBA" id="ARBA00023136"/>
    </source>
</evidence>
<evidence type="ECO:0000256" key="6">
    <source>
        <dbReference type="SAM" id="Phobius"/>
    </source>
</evidence>
<feature type="transmembrane region" description="Helical" evidence="6">
    <location>
        <begin position="159"/>
        <end position="178"/>
    </location>
</feature>
<dbReference type="PANTHER" id="PTHR23514:SF13">
    <property type="entry name" value="INNER MEMBRANE PROTEIN YBJJ"/>
    <property type="match status" value="1"/>
</dbReference>
<proteinExistence type="predicted"/>